<dbReference type="InterPro" id="IPR027417">
    <property type="entry name" value="P-loop_NTPase"/>
</dbReference>
<sequence>MLLFNQLIQSSIGYSSDYLYLTPNNPPAIRRYNNIEFLQTKSLPTQEIEEITKSILKTEEYDTYLAQGFFNTILNFNNSYQLHIHISHTTPSIKIIVDIIKNELIAAPEFEKELHRIISLYSKGLLLFTGNICNSNILSFILNHINNNQKKHVLIFSNDQVSIPKSNKALISIHNLSQAEPTFIKNQAADIVLFSNFNNVNLVRTAIMCINMGLLVIAFTDTISCLCALEGIIVLFPHRESILKILSTHLVAIITQVFINNAPSDNLYLYDIIECDTTIQKFIIEDNLSEIKNSGIIKKINQLIEKHQIHHHDIQSILKNLSDTNQLYTESDYNDLF</sequence>
<accession>X5H096</accession>
<dbReference type="RefSeq" id="WP_044195247.1">
    <property type="nucleotide sequence ID" value="NZ_CP007474.1"/>
</dbReference>
<dbReference type="OrthoDB" id="9776961at2"/>
<dbReference type="EMBL" id="CP007474">
    <property type="protein sequence ID" value="AHX04249.1"/>
    <property type="molecule type" value="Genomic_DNA"/>
</dbReference>
<keyword evidence="2" id="KW-1185">Reference proteome</keyword>
<dbReference type="AlphaFoldDB" id="X5H096"/>
<protein>
    <submittedName>
        <fullName evidence="1">Putative pilus retraction ATPase PilT</fullName>
    </submittedName>
</protein>
<dbReference type="KEGG" id="ehh:EHF_0760"/>
<dbReference type="Gene3D" id="3.40.50.300">
    <property type="entry name" value="P-loop containing nucleotide triphosphate hydrolases"/>
    <property type="match status" value="1"/>
</dbReference>
<dbReference type="Gene3D" id="3.30.450.90">
    <property type="match status" value="1"/>
</dbReference>
<dbReference type="eggNOG" id="COG2805">
    <property type="taxonomic scope" value="Bacteria"/>
</dbReference>
<gene>
    <name evidence="1" type="ORF">EHF_0760</name>
</gene>
<proteinExistence type="predicted"/>
<dbReference type="HOGENOM" id="CLU_822955_0_0_5"/>
<organism evidence="1 2">
    <name type="scientific">Ehrlichia japonica</name>
    <dbReference type="NCBI Taxonomy" id="391036"/>
    <lineage>
        <taxon>Bacteria</taxon>
        <taxon>Pseudomonadati</taxon>
        <taxon>Pseudomonadota</taxon>
        <taxon>Alphaproteobacteria</taxon>
        <taxon>Rickettsiales</taxon>
        <taxon>Anaplasmataceae</taxon>
        <taxon>Ehrlichia</taxon>
    </lineage>
</organism>
<reference evidence="1 2" key="1">
    <citation type="submission" date="2014-03" db="EMBL/GenBank/DDBJ databases">
        <title>Sequencing and Comparison of Genomes and Transcriptome Profiles of Human Ehrlichiosis Agents.</title>
        <authorList>
            <person name="Lin M."/>
            <person name="Daugherty S.C."/>
            <person name="Nagaraj S."/>
            <person name="Cheng Z."/>
            <person name="Xiong Q."/>
            <person name="Lin F.-Y."/>
            <person name="Sengamalay N."/>
            <person name="Ott S."/>
            <person name="Godinez A."/>
            <person name="Tallon L.J."/>
            <person name="Sadzewicz L."/>
            <person name="Fraser C.M."/>
            <person name="Dunning Hotopp J.C."/>
            <person name="Rikihisa Y."/>
        </authorList>
    </citation>
    <scope>NUCLEOTIDE SEQUENCE [LARGE SCALE GENOMIC DNA]</scope>
    <source>
        <strain evidence="1 2">HF</strain>
    </source>
</reference>
<evidence type="ECO:0000313" key="1">
    <source>
        <dbReference type="EMBL" id="AHX04249.1"/>
    </source>
</evidence>
<dbReference type="Proteomes" id="UP000023762">
    <property type="component" value="Chromosome"/>
</dbReference>
<evidence type="ECO:0000313" key="2">
    <source>
        <dbReference type="Proteomes" id="UP000023762"/>
    </source>
</evidence>
<name>X5H096_9RICK</name>